<organism evidence="1 2">
    <name type="scientific">Haloarcula argentinensis</name>
    <dbReference type="NCBI Taxonomy" id="43776"/>
    <lineage>
        <taxon>Archaea</taxon>
        <taxon>Methanobacteriati</taxon>
        <taxon>Methanobacteriota</taxon>
        <taxon>Stenosarchaea group</taxon>
        <taxon>Halobacteria</taxon>
        <taxon>Halobacteriales</taxon>
        <taxon>Haloarculaceae</taxon>
        <taxon>Haloarcula</taxon>
    </lineage>
</organism>
<accession>A0A830FS57</accession>
<reference evidence="1" key="2">
    <citation type="submission" date="2020-09" db="EMBL/GenBank/DDBJ databases">
        <authorList>
            <person name="Sun Q."/>
            <person name="Ohkuma M."/>
        </authorList>
    </citation>
    <scope>NUCLEOTIDE SEQUENCE</scope>
    <source>
        <strain evidence="1">JCM 15759</strain>
    </source>
</reference>
<evidence type="ECO:0000313" key="2">
    <source>
        <dbReference type="Proteomes" id="UP000656367"/>
    </source>
</evidence>
<dbReference type="EMBL" id="BMON01000012">
    <property type="protein sequence ID" value="GGM52891.1"/>
    <property type="molecule type" value="Genomic_DNA"/>
</dbReference>
<proteinExistence type="predicted"/>
<comment type="caution">
    <text evidence="1">The sequence shown here is derived from an EMBL/GenBank/DDBJ whole genome shotgun (WGS) entry which is preliminary data.</text>
</comment>
<dbReference type="AlphaFoldDB" id="A0A830FS57"/>
<name>A0A830FS57_HALAR</name>
<reference evidence="1" key="1">
    <citation type="journal article" date="2014" name="Int. J. Syst. Evol. Microbiol.">
        <title>Complete genome sequence of Corynebacterium casei LMG S-19264T (=DSM 44701T), isolated from a smear-ripened cheese.</title>
        <authorList>
            <consortium name="US DOE Joint Genome Institute (JGI-PGF)"/>
            <person name="Walter F."/>
            <person name="Albersmeier A."/>
            <person name="Kalinowski J."/>
            <person name="Ruckert C."/>
        </authorList>
    </citation>
    <scope>NUCLEOTIDE SEQUENCE</scope>
    <source>
        <strain evidence="1">JCM 15759</strain>
    </source>
</reference>
<gene>
    <name evidence="1" type="ORF">GCM10009006_37530</name>
</gene>
<dbReference type="Proteomes" id="UP000656367">
    <property type="component" value="Unassembled WGS sequence"/>
</dbReference>
<sequence length="50" mass="5777">MSLLIGRPDGDSRLCNPQSRLVCDRASRREDPLKQLNLAANLEMLRRIKR</sequence>
<protein>
    <submittedName>
        <fullName evidence="1">Uncharacterized protein</fullName>
    </submittedName>
</protein>
<evidence type="ECO:0000313" key="1">
    <source>
        <dbReference type="EMBL" id="GGM52891.1"/>
    </source>
</evidence>